<evidence type="ECO:0000313" key="8">
    <source>
        <dbReference type="EMBL" id="QHT69439.1"/>
    </source>
</evidence>
<feature type="chain" id="PRO_5025536067" evidence="6">
    <location>
        <begin position="21"/>
        <end position="155"/>
    </location>
</feature>
<evidence type="ECO:0000256" key="6">
    <source>
        <dbReference type="SAM" id="SignalP"/>
    </source>
</evidence>
<dbReference type="GO" id="GO:0046872">
    <property type="term" value="F:metal ion binding"/>
    <property type="evidence" value="ECO:0007669"/>
    <property type="project" value="UniProtKB-KW"/>
</dbReference>
<keyword evidence="6" id="KW-0732">Signal</keyword>
<dbReference type="AlphaFoldDB" id="A0A6C0GN39"/>
<dbReference type="PROSITE" id="PS51257">
    <property type="entry name" value="PROKAR_LIPOPROTEIN"/>
    <property type="match status" value="1"/>
</dbReference>
<dbReference type="Proteomes" id="UP000480178">
    <property type="component" value="Chromosome"/>
</dbReference>
<reference evidence="8 9" key="1">
    <citation type="submission" date="2020-01" db="EMBL/GenBank/DDBJ databases">
        <authorList>
            <person name="Kim M.K."/>
        </authorList>
    </citation>
    <scope>NUCLEOTIDE SEQUENCE [LARGE SCALE GENOMIC DNA]</scope>
    <source>
        <strain evidence="8 9">172606-1</strain>
    </source>
</reference>
<keyword evidence="1 4" id="KW-0349">Heme</keyword>
<dbReference type="KEGG" id="rhoz:GXP67_23740"/>
<evidence type="ECO:0000256" key="2">
    <source>
        <dbReference type="ARBA" id="ARBA00022723"/>
    </source>
</evidence>
<dbReference type="Pfam" id="PF00034">
    <property type="entry name" value="Cytochrom_C"/>
    <property type="match status" value="1"/>
</dbReference>
<keyword evidence="2 4" id="KW-0479">Metal-binding</keyword>
<evidence type="ECO:0000256" key="1">
    <source>
        <dbReference type="ARBA" id="ARBA00022617"/>
    </source>
</evidence>
<organism evidence="8 9">
    <name type="scientific">Rhodocytophaga rosea</name>
    <dbReference type="NCBI Taxonomy" id="2704465"/>
    <lineage>
        <taxon>Bacteria</taxon>
        <taxon>Pseudomonadati</taxon>
        <taxon>Bacteroidota</taxon>
        <taxon>Cytophagia</taxon>
        <taxon>Cytophagales</taxon>
        <taxon>Rhodocytophagaceae</taxon>
        <taxon>Rhodocytophaga</taxon>
    </lineage>
</organism>
<proteinExistence type="predicted"/>
<keyword evidence="9" id="KW-1185">Reference proteome</keyword>
<dbReference type="InterPro" id="IPR009056">
    <property type="entry name" value="Cyt_c-like_dom"/>
</dbReference>
<dbReference type="GO" id="GO:0020037">
    <property type="term" value="F:heme binding"/>
    <property type="evidence" value="ECO:0007669"/>
    <property type="project" value="InterPro"/>
</dbReference>
<evidence type="ECO:0000313" key="9">
    <source>
        <dbReference type="Proteomes" id="UP000480178"/>
    </source>
</evidence>
<name>A0A6C0GN39_9BACT</name>
<dbReference type="Gene3D" id="1.10.760.10">
    <property type="entry name" value="Cytochrome c-like domain"/>
    <property type="match status" value="1"/>
</dbReference>
<keyword evidence="3 4" id="KW-0408">Iron</keyword>
<evidence type="ECO:0000256" key="4">
    <source>
        <dbReference type="PROSITE-ProRule" id="PRU00433"/>
    </source>
</evidence>
<dbReference type="InterPro" id="IPR036909">
    <property type="entry name" value="Cyt_c-like_dom_sf"/>
</dbReference>
<evidence type="ECO:0000256" key="5">
    <source>
        <dbReference type="SAM" id="MobiDB-lite"/>
    </source>
</evidence>
<sequence>MKIKKLPSYVLVFVAFPVLMISCNSEPKSNIESTPTKEKTIVTPSVTPAPADSSASQLADPALAVGEKLYTENCKVCHNLNTVTLIGPGLAGINERRPQEWLIPWIKNSQKVIASGDKYAVELFNKYNKVPMPNYDYSNEQIQSILAYIAKNEQK</sequence>
<dbReference type="PROSITE" id="PS51007">
    <property type="entry name" value="CYTC"/>
    <property type="match status" value="1"/>
</dbReference>
<dbReference type="RefSeq" id="WP_162445428.1">
    <property type="nucleotide sequence ID" value="NZ_CP048222.1"/>
</dbReference>
<feature type="domain" description="Cytochrome c" evidence="7">
    <location>
        <begin position="61"/>
        <end position="153"/>
    </location>
</feature>
<dbReference type="EMBL" id="CP048222">
    <property type="protein sequence ID" value="QHT69439.1"/>
    <property type="molecule type" value="Genomic_DNA"/>
</dbReference>
<protein>
    <submittedName>
        <fullName evidence="8">Cytochrome c</fullName>
    </submittedName>
</protein>
<feature type="signal peptide" evidence="6">
    <location>
        <begin position="1"/>
        <end position="20"/>
    </location>
</feature>
<evidence type="ECO:0000256" key="3">
    <source>
        <dbReference type="ARBA" id="ARBA00023004"/>
    </source>
</evidence>
<feature type="region of interest" description="Disordered" evidence="5">
    <location>
        <begin position="27"/>
        <end position="54"/>
    </location>
</feature>
<evidence type="ECO:0000259" key="7">
    <source>
        <dbReference type="PROSITE" id="PS51007"/>
    </source>
</evidence>
<accession>A0A6C0GN39</accession>
<dbReference type="GO" id="GO:0009055">
    <property type="term" value="F:electron transfer activity"/>
    <property type="evidence" value="ECO:0007669"/>
    <property type="project" value="InterPro"/>
</dbReference>
<gene>
    <name evidence="8" type="ORF">GXP67_23740</name>
</gene>
<dbReference type="SUPFAM" id="SSF46626">
    <property type="entry name" value="Cytochrome c"/>
    <property type="match status" value="1"/>
</dbReference>